<dbReference type="Proteomes" id="UP000309488">
    <property type="component" value="Unassembled WGS sequence"/>
</dbReference>
<comment type="caution">
    <text evidence="1">The sequence shown here is derived from an EMBL/GenBank/DDBJ whole genome shotgun (WGS) entry which is preliminary data.</text>
</comment>
<reference evidence="1 2" key="1">
    <citation type="submission" date="2019-04" db="EMBL/GenBank/DDBJ databases">
        <title>Pedobacter sp. RP-3-22 sp. nov., isolated from Arctic soil.</title>
        <authorList>
            <person name="Dahal R.H."/>
            <person name="Kim D.-U."/>
        </authorList>
    </citation>
    <scope>NUCLEOTIDE SEQUENCE [LARGE SCALE GENOMIC DNA]</scope>
    <source>
        <strain evidence="1 2">RP-3-22</strain>
    </source>
</reference>
<name>A0A4U1CUY7_9SPHI</name>
<gene>
    <name evidence="1" type="ORF">FA048_02230</name>
</gene>
<dbReference type="AlphaFoldDB" id="A0A4U1CUY7"/>
<organism evidence="1 2">
    <name type="scientific">Pedobacter polaris</name>
    <dbReference type="NCBI Taxonomy" id="2571273"/>
    <lineage>
        <taxon>Bacteria</taxon>
        <taxon>Pseudomonadati</taxon>
        <taxon>Bacteroidota</taxon>
        <taxon>Sphingobacteriia</taxon>
        <taxon>Sphingobacteriales</taxon>
        <taxon>Sphingobacteriaceae</taxon>
        <taxon>Pedobacter</taxon>
    </lineage>
</organism>
<dbReference type="InterPro" id="IPR021323">
    <property type="entry name" value="DUF2927"/>
</dbReference>
<dbReference type="EMBL" id="SWBR01000001">
    <property type="protein sequence ID" value="TKC12456.1"/>
    <property type="molecule type" value="Genomic_DNA"/>
</dbReference>
<dbReference type="OrthoDB" id="760816at2"/>
<evidence type="ECO:0000313" key="1">
    <source>
        <dbReference type="EMBL" id="TKC12456.1"/>
    </source>
</evidence>
<proteinExistence type="predicted"/>
<keyword evidence="2" id="KW-1185">Reference proteome</keyword>
<accession>A0A4U1CUY7</accession>
<sequence length="223" mass="25697">MIKLLDTLKLKLILFLFVAISIDAYAQKLTENEKTVFDEIVYKRKKVGEYETLSKWAIPIRYKIYGDTSSYLVKEVDSFFNLIKKITSYDIKKTDNADEENFTIVFGTKPGDFKEYTLSKAPLEAAASYRKRVTSNSEIKRAHSLINTKKFRDRINIKNAVKKNIIKGLGFENDSKLAPNSIFNTKSDNYKIEDFDIHIISALYLQAIKPGMTRDEVDKILNP</sequence>
<protein>
    <submittedName>
        <fullName evidence="1">DUF2927 domain-containing protein</fullName>
    </submittedName>
</protein>
<dbReference type="Pfam" id="PF11150">
    <property type="entry name" value="DUF2927"/>
    <property type="match status" value="1"/>
</dbReference>
<evidence type="ECO:0000313" key="2">
    <source>
        <dbReference type="Proteomes" id="UP000309488"/>
    </source>
</evidence>